<dbReference type="GO" id="GO:0005813">
    <property type="term" value="C:centrosome"/>
    <property type="evidence" value="ECO:0007669"/>
    <property type="project" value="TreeGrafter"/>
</dbReference>
<evidence type="ECO:0000256" key="6">
    <source>
        <dbReference type="SAM" id="MobiDB-lite"/>
    </source>
</evidence>
<evidence type="ECO:0000256" key="5">
    <source>
        <dbReference type="SAM" id="Coils"/>
    </source>
</evidence>
<feature type="compositionally biased region" description="Basic and acidic residues" evidence="6">
    <location>
        <begin position="155"/>
        <end position="172"/>
    </location>
</feature>
<dbReference type="RefSeq" id="XP_010792178.1">
    <property type="nucleotide sequence ID" value="XM_010793876.1"/>
</dbReference>
<proteinExistence type="predicted"/>
<keyword evidence="7" id="KW-1185">Reference proteome</keyword>
<evidence type="ECO:0000313" key="7">
    <source>
        <dbReference type="Proteomes" id="UP000504611"/>
    </source>
</evidence>
<dbReference type="Proteomes" id="UP000504611">
    <property type="component" value="Unplaced"/>
</dbReference>
<feature type="compositionally biased region" description="Basic and acidic residues" evidence="6">
    <location>
        <begin position="1"/>
        <end position="65"/>
    </location>
</feature>
<dbReference type="AlphaFoldDB" id="A0A6I9PX97"/>
<dbReference type="OrthoDB" id="6344460at2759"/>
<evidence type="ECO:0000256" key="4">
    <source>
        <dbReference type="ARBA" id="ARBA00023054"/>
    </source>
</evidence>
<comment type="subcellular location">
    <subcellularLocation>
        <location evidence="1">Cytoplasm</location>
    </subcellularLocation>
</comment>
<evidence type="ECO:0000313" key="8">
    <source>
        <dbReference type="RefSeq" id="XP_010792178.1"/>
    </source>
</evidence>
<dbReference type="PANTHER" id="PTHR18902:SF27">
    <property type="entry name" value="CENTROSOMAL PROTEIN OF 164 KDA"/>
    <property type="match status" value="1"/>
</dbReference>
<name>A0A6I9PX97_9TELE</name>
<keyword evidence="3" id="KW-0597">Phosphoprotein</keyword>
<evidence type="ECO:0000256" key="3">
    <source>
        <dbReference type="ARBA" id="ARBA00022553"/>
    </source>
</evidence>
<evidence type="ECO:0000256" key="1">
    <source>
        <dbReference type="ARBA" id="ARBA00004496"/>
    </source>
</evidence>
<dbReference type="GO" id="GO:0005814">
    <property type="term" value="C:centriole"/>
    <property type="evidence" value="ECO:0007669"/>
    <property type="project" value="TreeGrafter"/>
</dbReference>
<dbReference type="GO" id="GO:0060271">
    <property type="term" value="P:cilium assembly"/>
    <property type="evidence" value="ECO:0007669"/>
    <property type="project" value="TreeGrafter"/>
</dbReference>
<gene>
    <name evidence="8" type="primary">LOC104964961</name>
</gene>
<feature type="compositionally biased region" description="Basic and acidic residues" evidence="6">
    <location>
        <begin position="96"/>
        <end position="121"/>
    </location>
</feature>
<dbReference type="InterPro" id="IPR051841">
    <property type="entry name" value="MT-Golgi_org_protein"/>
</dbReference>
<evidence type="ECO:0000256" key="2">
    <source>
        <dbReference type="ARBA" id="ARBA00022490"/>
    </source>
</evidence>
<dbReference type="GO" id="GO:0005737">
    <property type="term" value="C:cytoplasm"/>
    <property type="evidence" value="ECO:0007669"/>
    <property type="project" value="UniProtKB-SubCell"/>
</dbReference>
<protein>
    <submittedName>
        <fullName evidence="8">Centrosomal protein of 164 kDa-like isoform X1</fullName>
    </submittedName>
</protein>
<feature type="region of interest" description="Disordered" evidence="6">
    <location>
        <begin position="319"/>
        <end position="364"/>
    </location>
</feature>
<dbReference type="GeneID" id="104964961"/>
<keyword evidence="4 5" id="KW-0175">Coiled coil</keyword>
<dbReference type="GO" id="GO:0097539">
    <property type="term" value="C:ciliary transition fiber"/>
    <property type="evidence" value="ECO:0007669"/>
    <property type="project" value="TreeGrafter"/>
</dbReference>
<sequence length="492" mass="54999">MQEREQLTEELEKMREERHQARELLQRAREEKSEAKQGEERLREEGERAREESRRSKEDKGRLESKVALLQERCDRLTRRASELEAGEGVSAYPRAEAKRDKKKAERSEVTAPPSDRRDSPLHVVDLDDPPLSPVPDSTSSVDDVRRYISSHGESIQKTKQFLDRESSRLMERQAALRAAHNGSSQDPNQGRGVTEEMIRNLQQESRNVLELQRTVQRGNSLLRRKEEQLQQLEGSLAEEPLFEDLSRLAGERKVTFDVTDSDLSSTLDPPDRPEGHPNAPDKVQELAESLQQISGQLNSVLGALGSLAERQIAPPYTHFSLSQSHSSPAPPSTSAPVFPQMHPLGHSSSVPPPSTPWSWAPQGSSTAPSFFSTPVSSGLRASDDLINSRWSQIFPGAAMDPLASSTMGAASAYSSYTPASDHGRSLRSVQKSVEVDGQRLQGLIDGNKRWLEMRKKDTSIPLFTRYRAPSTKSSLVQLGLDDNNQIRVYHY</sequence>
<feature type="region of interest" description="Disordered" evidence="6">
    <location>
        <begin position="1"/>
        <end position="194"/>
    </location>
</feature>
<dbReference type="PANTHER" id="PTHR18902">
    <property type="entry name" value="NUCLEAR MITOTIC APPARATUS PROTEIN 1-RELATED"/>
    <property type="match status" value="1"/>
</dbReference>
<feature type="coiled-coil region" evidence="5">
    <location>
        <begin position="195"/>
        <end position="236"/>
    </location>
</feature>
<accession>A0A6I9PX97</accession>
<dbReference type="KEGG" id="ncc:104964961"/>
<feature type="compositionally biased region" description="Low complexity" evidence="6">
    <location>
        <begin position="319"/>
        <end position="328"/>
    </location>
</feature>
<organism evidence="7 8">
    <name type="scientific">Notothenia coriiceps</name>
    <name type="common">black rockcod</name>
    <dbReference type="NCBI Taxonomy" id="8208"/>
    <lineage>
        <taxon>Eukaryota</taxon>
        <taxon>Metazoa</taxon>
        <taxon>Chordata</taxon>
        <taxon>Craniata</taxon>
        <taxon>Vertebrata</taxon>
        <taxon>Euteleostomi</taxon>
        <taxon>Actinopterygii</taxon>
        <taxon>Neopterygii</taxon>
        <taxon>Teleostei</taxon>
        <taxon>Neoteleostei</taxon>
        <taxon>Acanthomorphata</taxon>
        <taxon>Eupercaria</taxon>
        <taxon>Perciformes</taxon>
        <taxon>Notothenioidei</taxon>
        <taxon>Nototheniidae</taxon>
        <taxon>Notothenia</taxon>
    </lineage>
</organism>
<reference evidence="8" key="1">
    <citation type="submission" date="2025-08" db="UniProtKB">
        <authorList>
            <consortium name="RefSeq"/>
        </authorList>
    </citation>
    <scope>IDENTIFICATION</scope>
    <source>
        <tissue evidence="8">Muscle</tissue>
    </source>
</reference>
<feature type="compositionally biased region" description="Basic and acidic residues" evidence="6">
    <location>
        <begin position="72"/>
        <end position="83"/>
    </location>
</feature>
<feature type="region of interest" description="Disordered" evidence="6">
    <location>
        <begin position="260"/>
        <end position="281"/>
    </location>
</feature>
<keyword evidence="2" id="KW-0963">Cytoplasm</keyword>